<proteinExistence type="inferred from homology"/>
<dbReference type="SMART" id="SM00822">
    <property type="entry name" value="PKS_KR"/>
    <property type="match status" value="1"/>
</dbReference>
<feature type="region of interest" description="Disordered" evidence="4">
    <location>
        <begin position="1"/>
        <end position="34"/>
    </location>
</feature>
<evidence type="ECO:0000256" key="2">
    <source>
        <dbReference type="ARBA" id="ARBA00023002"/>
    </source>
</evidence>
<keyword evidence="7" id="KW-1185">Reference proteome</keyword>
<feature type="domain" description="Ketoreductase" evidence="5">
    <location>
        <begin position="53"/>
        <end position="226"/>
    </location>
</feature>
<dbReference type="InterPro" id="IPR036291">
    <property type="entry name" value="NAD(P)-bd_dom_sf"/>
</dbReference>
<protein>
    <submittedName>
        <fullName evidence="6">Oxidoreductase</fullName>
    </submittedName>
</protein>
<reference evidence="6" key="1">
    <citation type="submission" date="2022-06" db="EMBL/GenBank/DDBJ databases">
        <title>Complete genome sequence of Streptomyces nigrescens HEK616.</title>
        <authorList>
            <person name="Asamizu S."/>
            <person name="Onaka H."/>
        </authorList>
    </citation>
    <scope>NUCLEOTIDE SEQUENCE</scope>
    <source>
        <strain evidence="6">HEK616</strain>
        <plasmid evidence="6">SNP1</plasmid>
    </source>
</reference>
<accession>A0ABN6RAD9</accession>
<dbReference type="PRINTS" id="PR00081">
    <property type="entry name" value="GDHRDH"/>
</dbReference>
<dbReference type="PANTHER" id="PTHR43115">
    <property type="entry name" value="DEHYDROGENASE/REDUCTASE SDR FAMILY MEMBER 11"/>
    <property type="match status" value="1"/>
</dbReference>
<organism evidence="6 7">
    <name type="scientific">Streptomyces nigrescens</name>
    <dbReference type="NCBI Taxonomy" id="1920"/>
    <lineage>
        <taxon>Bacteria</taxon>
        <taxon>Bacillati</taxon>
        <taxon>Actinomycetota</taxon>
        <taxon>Actinomycetes</taxon>
        <taxon>Kitasatosporales</taxon>
        <taxon>Streptomycetaceae</taxon>
        <taxon>Streptomyces</taxon>
    </lineage>
</organism>
<dbReference type="PRINTS" id="PR00080">
    <property type="entry name" value="SDRFAMILY"/>
</dbReference>
<dbReference type="PANTHER" id="PTHR43115:SF4">
    <property type="entry name" value="DEHYDROGENASE_REDUCTASE SDR FAMILY MEMBER 11"/>
    <property type="match status" value="1"/>
</dbReference>
<evidence type="ECO:0000256" key="4">
    <source>
        <dbReference type="SAM" id="MobiDB-lite"/>
    </source>
</evidence>
<dbReference type="InterPro" id="IPR020904">
    <property type="entry name" value="Sc_DH/Rdtase_CS"/>
</dbReference>
<dbReference type="PROSITE" id="PS00061">
    <property type="entry name" value="ADH_SHORT"/>
    <property type="match status" value="1"/>
</dbReference>
<evidence type="ECO:0000256" key="1">
    <source>
        <dbReference type="ARBA" id="ARBA00006484"/>
    </source>
</evidence>
<dbReference type="InterPro" id="IPR057326">
    <property type="entry name" value="KR_dom"/>
</dbReference>
<dbReference type="Pfam" id="PF00106">
    <property type="entry name" value="adh_short"/>
    <property type="match status" value="1"/>
</dbReference>
<sequence>MRHAAVPARRPTTPTQENSVTTSQPQPQAATTAPEATITMPAPDPATTSTPAKVVLITGASSGIGRATAQRLAREGHQVVLGARREDRLIEIAREIEAAGGRADVRRLDVTDRADVTSFAEAAAERHGRIDVIVNNAGIMPLSRLDALQADEWDRMIDVNVRGLLHGIAAALPHFQRQGSGHFITVASIGAHQVVPTGAVYCATKYAAWALTEGLRLELDPSIRVTTVSPGVVESELADSITDEAAREAMRAYRADSIPPSGIADAISYAIGQPPGVDVNELVIRPAKQR</sequence>
<dbReference type="Proteomes" id="UP001059597">
    <property type="component" value="Plasmid SNP1"/>
</dbReference>
<comment type="similarity">
    <text evidence="1 3">Belongs to the short-chain dehydrogenases/reductases (SDR) family.</text>
</comment>
<dbReference type="SUPFAM" id="SSF51735">
    <property type="entry name" value="NAD(P)-binding Rossmann-fold domains"/>
    <property type="match status" value="1"/>
</dbReference>
<evidence type="ECO:0000256" key="3">
    <source>
        <dbReference type="RuleBase" id="RU000363"/>
    </source>
</evidence>
<gene>
    <name evidence="6" type="ORF">HEK616_75900</name>
</gene>
<feature type="compositionally biased region" description="Low complexity" evidence="4">
    <location>
        <begin position="21"/>
        <end position="34"/>
    </location>
</feature>
<evidence type="ECO:0000313" key="6">
    <source>
        <dbReference type="EMBL" id="BDM74103.1"/>
    </source>
</evidence>
<geneLocation type="plasmid" evidence="6 7">
    <name>SNP1</name>
</geneLocation>
<dbReference type="EMBL" id="AP026074">
    <property type="protein sequence ID" value="BDM74103.1"/>
    <property type="molecule type" value="Genomic_DNA"/>
</dbReference>
<evidence type="ECO:0000259" key="5">
    <source>
        <dbReference type="SMART" id="SM00822"/>
    </source>
</evidence>
<name>A0ABN6RAD9_STRNI</name>
<dbReference type="InterPro" id="IPR002347">
    <property type="entry name" value="SDR_fam"/>
</dbReference>
<keyword evidence="2" id="KW-0560">Oxidoreductase</keyword>
<evidence type="ECO:0000313" key="7">
    <source>
        <dbReference type="Proteomes" id="UP001059597"/>
    </source>
</evidence>
<keyword evidence="6" id="KW-0614">Plasmid</keyword>
<dbReference type="Gene3D" id="3.40.50.720">
    <property type="entry name" value="NAD(P)-binding Rossmann-like Domain"/>
    <property type="match status" value="1"/>
</dbReference>